<dbReference type="GO" id="GO:0005975">
    <property type="term" value="P:carbohydrate metabolic process"/>
    <property type="evidence" value="ECO:0007669"/>
    <property type="project" value="InterPro"/>
</dbReference>
<keyword evidence="2" id="KW-0418">Kinase</keyword>
<evidence type="ECO:0000256" key="1">
    <source>
        <dbReference type="ARBA" id="ARBA00022679"/>
    </source>
</evidence>
<dbReference type="Pfam" id="PF00370">
    <property type="entry name" value="FGGY_N"/>
    <property type="match status" value="1"/>
</dbReference>
<accession>X1FM70</accession>
<dbReference type="GO" id="GO:0016301">
    <property type="term" value="F:kinase activity"/>
    <property type="evidence" value="ECO:0007669"/>
    <property type="project" value="UniProtKB-KW"/>
</dbReference>
<dbReference type="InterPro" id="IPR043129">
    <property type="entry name" value="ATPase_NBD"/>
</dbReference>
<feature type="non-terminal residue" evidence="4">
    <location>
        <position position="1"/>
    </location>
</feature>
<evidence type="ECO:0000259" key="3">
    <source>
        <dbReference type="Pfam" id="PF00370"/>
    </source>
</evidence>
<name>X1FM70_9ZZZZ</name>
<dbReference type="EMBL" id="BART01039610">
    <property type="protein sequence ID" value="GAH21873.1"/>
    <property type="molecule type" value="Genomic_DNA"/>
</dbReference>
<keyword evidence="1" id="KW-0808">Transferase</keyword>
<dbReference type="SUPFAM" id="SSF53067">
    <property type="entry name" value="Actin-like ATPase domain"/>
    <property type="match status" value="1"/>
</dbReference>
<evidence type="ECO:0000313" key="4">
    <source>
        <dbReference type="EMBL" id="GAH21873.1"/>
    </source>
</evidence>
<dbReference type="InterPro" id="IPR050406">
    <property type="entry name" value="FGGY_Carb_Kinase"/>
</dbReference>
<feature type="domain" description="Carbohydrate kinase FGGY N-terminal" evidence="3">
    <location>
        <begin position="13"/>
        <end position="115"/>
    </location>
</feature>
<gene>
    <name evidence="4" type="ORF">S01H4_64998</name>
</gene>
<dbReference type="InterPro" id="IPR018484">
    <property type="entry name" value="FGGY_N"/>
</dbReference>
<feature type="non-terminal residue" evidence="4">
    <location>
        <position position="116"/>
    </location>
</feature>
<comment type="caution">
    <text evidence="4">The sequence shown here is derived from an EMBL/GenBank/DDBJ whole genome shotgun (WGS) entry which is preliminary data.</text>
</comment>
<protein>
    <recommendedName>
        <fullName evidence="3">Carbohydrate kinase FGGY N-terminal domain-containing protein</fullName>
    </recommendedName>
</protein>
<organism evidence="4">
    <name type="scientific">marine sediment metagenome</name>
    <dbReference type="NCBI Taxonomy" id="412755"/>
    <lineage>
        <taxon>unclassified sequences</taxon>
        <taxon>metagenomes</taxon>
        <taxon>ecological metagenomes</taxon>
    </lineage>
</organism>
<proteinExistence type="predicted"/>
<sequence>NNTQPDPNYKQGLIWDIDEIWNKFATCIRKVISMIDPSSIAAITVTTFGVNGAPVDQEGKLLYPVISWQCQRTVPIMENIQKYIPPERLYAITGVTRFSFNTINTLIWLKENQPDT</sequence>
<reference evidence="4" key="1">
    <citation type="journal article" date="2014" name="Front. Microbiol.">
        <title>High frequency of phylogenetically diverse reductive dehalogenase-homologous genes in deep subseafloor sedimentary metagenomes.</title>
        <authorList>
            <person name="Kawai M."/>
            <person name="Futagami T."/>
            <person name="Toyoda A."/>
            <person name="Takaki Y."/>
            <person name="Nishi S."/>
            <person name="Hori S."/>
            <person name="Arai W."/>
            <person name="Tsubouchi T."/>
            <person name="Morono Y."/>
            <person name="Uchiyama I."/>
            <person name="Ito T."/>
            <person name="Fujiyama A."/>
            <person name="Inagaki F."/>
            <person name="Takami H."/>
        </authorList>
    </citation>
    <scope>NUCLEOTIDE SEQUENCE</scope>
    <source>
        <strain evidence="4">Expedition CK06-06</strain>
    </source>
</reference>
<dbReference type="PANTHER" id="PTHR43095:SF5">
    <property type="entry name" value="XYLULOSE KINASE"/>
    <property type="match status" value="1"/>
</dbReference>
<evidence type="ECO:0000256" key="2">
    <source>
        <dbReference type="ARBA" id="ARBA00022777"/>
    </source>
</evidence>
<dbReference type="PANTHER" id="PTHR43095">
    <property type="entry name" value="SUGAR KINASE"/>
    <property type="match status" value="1"/>
</dbReference>
<dbReference type="AlphaFoldDB" id="X1FM70"/>
<dbReference type="Gene3D" id="3.30.420.40">
    <property type="match status" value="1"/>
</dbReference>